<dbReference type="GO" id="GO:0010972">
    <property type="term" value="P:negative regulation of G2/M transition of mitotic cell cycle"/>
    <property type="evidence" value="ECO:0007669"/>
    <property type="project" value="TreeGrafter"/>
</dbReference>
<dbReference type="Pfam" id="PF08238">
    <property type="entry name" value="Sel1"/>
    <property type="match status" value="3"/>
</dbReference>
<dbReference type="AlphaFoldDB" id="A0A642V0X0"/>
<dbReference type="PANTHER" id="PTHR43628:SF1">
    <property type="entry name" value="CHITIN SYNTHASE REGULATORY FACTOR 2-RELATED"/>
    <property type="match status" value="1"/>
</dbReference>
<feature type="compositionally biased region" description="Basic and acidic residues" evidence="1">
    <location>
        <begin position="30"/>
        <end position="51"/>
    </location>
</feature>
<gene>
    <name evidence="2" type="ORF">TRICI_004330</name>
</gene>
<evidence type="ECO:0000256" key="1">
    <source>
        <dbReference type="SAM" id="MobiDB-lite"/>
    </source>
</evidence>
<dbReference type="OrthoDB" id="2148946at2759"/>
<dbReference type="EMBL" id="SWFS01000331">
    <property type="protein sequence ID" value="KAA8909893.1"/>
    <property type="molecule type" value="Genomic_DNA"/>
</dbReference>
<evidence type="ECO:0000313" key="3">
    <source>
        <dbReference type="Proteomes" id="UP000761534"/>
    </source>
</evidence>
<dbReference type="PANTHER" id="PTHR43628">
    <property type="entry name" value="ACTIVATOR OF C KINASE PROTEIN 1-RELATED"/>
    <property type="match status" value="1"/>
</dbReference>
<evidence type="ECO:0008006" key="4">
    <source>
        <dbReference type="Google" id="ProtNLM"/>
    </source>
</evidence>
<dbReference type="Proteomes" id="UP000761534">
    <property type="component" value="Unassembled WGS sequence"/>
</dbReference>
<dbReference type="InterPro" id="IPR011990">
    <property type="entry name" value="TPR-like_helical_dom_sf"/>
</dbReference>
<dbReference type="VEuPathDB" id="FungiDB:TRICI_004330"/>
<dbReference type="Gene3D" id="1.25.40.10">
    <property type="entry name" value="Tetratricopeptide repeat domain"/>
    <property type="match status" value="1"/>
</dbReference>
<feature type="compositionally biased region" description="Polar residues" evidence="1">
    <location>
        <begin position="81"/>
        <end position="96"/>
    </location>
</feature>
<dbReference type="InterPro" id="IPR006597">
    <property type="entry name" value="Sel1-like"/>
</dbReference>
<dbReference type="InterPro" id="IPR052945">
    <property type="entry name" value="Mitotic_Regulator"/>
</dbReference>
<accession>A0A642V0X0</accession>
<dbReference type="SUPFAM" id="SSF81901">
    <property type="entry name" value="HCP-like"/>
    <property type="match status" value="1"/>
</dbReference>
<dbReference type="SMART" id="SM00671">
    <property type="entry name" value="SEL1"/>
    <property type="match status" value="3"/>
</dbReference>
<sequence length="331" mass="36733">MTGKAEEVPPPPQFTLVRSDTMGDTEVSEEVEKAEGEEEPKRVSRLLDKLKIHSGGDGQTRTLEVPGSPNSTVSEKRGRRLSNSLRIFSRSRSNSRVRPEDQESSEYVPPGLMDNENGAGAEELATRLALVKAEGGEDAVGDSLFSKEIDNQLQEAIDLHEAGHLEDAAVRFKKLADPHGPNHPLAQVLYGLALRHGWGCPRDEEAGFTFLRKAASNSALLEKLSTNGEEKLSARNKKGLAKGELVLAIYELGNCFRYGWGCDKDQYAAKTYYETAAKLGDVDAMVEIAWCHLEGFGTKKDKHKAARYYRMAEDKGRYEVGNSWIWKDKYN</sequence>
<reference evidence="2" key="1">
    <citation type="journal article" date="2019" name="G3 (Bethesda)">
        <title>Genome Assemblies of Two Rare Opportunistic Yeast Pathogens: Diutina rugosa (syn. Candida rugosa) and Trichomonascus ciferrii (syn. Candida ciferrii).</title>
        <authorList>
            <person name="Mixao V."/>
            <person name="Saus E."/>
            <person name="Hansen A.P."/>
            <person name="Lass-Florl C."/>
            <person name="Gabaldon T."/>
        </authorList>
    </citation>
    <scope>NUCLEOTIDE SEQUENCE</scope>
    <source>
        <strain evidence="2">CBS 4856</strain>
    </source>
</reference>
<name>A0A642V0X0_9ASCO</name>
<keyword evidence="3" id="KW-1185">Reference proteome</keyword>
<dbReference type="GO" id="GO:0032153">
    <property type="term" value="C:cell division site"/>
    <property type="evidence" value="ECO:0007669"/>
    <property type="project" value="TreeGrafter"/>
</dbReference>
<comment type="caution">
    <text evidence="2">The sequence shown here is derived from an EMBL/GenBank/DDBJ whole genome shotgun (WGS) entry which is preliminary data.</text>
</comment>
<organism evidence="2 3">
    <name type="scientific">Trichomonascus ciferrii</name>
    <dbReference type="NCBI Taxonomy" id="44093"/>
    <lineage>
        <taxon>Eukaryota</taxon>
        <taxon>Fungi</taxon>
        <taxon>Dikarya</taxon>
        <taxon>Ascomycota</taxon>
        <taxon>Saccharomycotina</taxon>
        <taxon>Dipodascomycetes</taxon>
        <taxon>Dipodascales</taxon>
        <taxon>Trichomonascaceae</taxon>
        <taxon>Trichomonascus</taxon>
        <taxon>Trichomonascus ciferrii complex</taxon>
    </lineage>
</organism>
<evidence type="ECO:0000313" key="2">
    <source>
        <dbReference type="EMBL" id="KAA8909893.1"/>
    </source>
</evidence>
<proteinExistence type="predicted"/>
<protein>
    <recommendedName>
        <fullName evidence="4">Protein DSF2</fullName>
    </recommendedName>
</protein>
<feature type="region of interest" description="Disordered" evidence="1">
    <location>
        <begin position="1"/>
        <end position="113"/>
    </location>
</feature>